<evidence type="ECO:0000313" key="5">
    <source>
        <dbReference type="EMBL" id="MBB4907210.1"/>
    </source>
</evidence>
<organism evidence="5 6">
    <name type="scientific">Actinophytocola algeriensis</name>
    <dbReference type="NCBI Taxonomy" id="1768010"/>
    <lineage>
        <taxon>Bacteria</taxon>
        <taxon>Bacillati</taxon>
        <taxon>Actinomycetota</taxon>
        <taxon>Actinomycetes</taxon>
        <taxon>Pseudonocardiales</taxon>
        <taxon>Pseudonocardiaceae</taxon>
    </lineage>
</organism>
<dbReference type="RefSeq" id="WP_184811315.1">
    <property type="nucleotide sequence ID" value="NZ_JACHJQ010000003.1"/>
</dbReference>
<keyword evidence="4" id="KW-0143">Chaperone</keyword>
<protein>
    <recommendedName>
        <fullName evidence="7">ESAT-6 protein secretion system EspG family protein</fullName>
    </recommendedName>
</protein>
<comment type="subcellular location">
    <subcellularLocation>
        <location evidence="1">Cytoplasm</location>
    </subcellularLocation>
</comment>
<gene>
    <name evidence="5" type="ORF">FHR82_003430</name>
</gene>
<evidence type="ECO:0008006" key="7">
    <source>
        <dbReference type="Google" id="ProtNLM"/>
    </source>
</evidence>
<comment type="caution">
    <text evidence="5">The sequence shown here is derived from an EMBL/GenBank/DDBJ whole genome shotgun (WGS) entry which is preliminary data.</text>
</comment>
<evidence type="ECO:0000256" key="3">
    <source>
        <dbReference type="ARBA" id="ARBA00022490"/>
    </source>
</evidence>
<keyword evidence="3" id="KW-0963">Cytoplasm</keyword>
<evidence type="ECO:0000313" key="6">
    <source>
        <dbReference type="Proteomes" id="UP000520767"/>
    </source>
</evidence>
<proteinExistence type="inferred from homology"/>
<reference evidence="5 6" key="1">
    <citation type="submission" date="2020-08" db="EMBL/GenBank/DDBJ databases">
        <title>Genomic Encyclopedia of Type Strains, Phase III (KMG-III): the genomes of soil and plant-associated and newly described type strains.</title>
        <authorList>
            <person name="Whitman W."/>
        </authorList>
    </citation>
    <scope>NUCLEOTIDE SEQUENCE [LARGE SCALE GENOMIC DNA]</scope>
    <source>
        <strain evidence="5 6">CECT 8960</strain>
    </source>
</reference>
<evidence type="ECO:0000256" key="4">
    <source>
        <dbReference type="ARBA" id="ARBA00023186"/>
    </source>
</evidence>
<evidence type="ECO:0000256" key="1">
    <source>
        <dbReference type="ARBA" id="ARBA00004496"/>
    </source>
</evidence>
<keyword evidence="6" id="KW-1185">Reference proteome</keyword>
<evidence type="ECO:0000256" key="2">
    <source>
        <dbReference type="ARBA" id="ARBA00006411"/>
    </source>
</evidence>
<dbReference type="Pfam" id="PF14011">
    <property type="entry name" value="ESX-1_EspG"/>
    <property type="match status" value="1"/>
</dbReference>
<dbReference type="InterPro" id="IPR025734">
    <property type="entry name" value="EspG"/>
</dbReference>
<dbReference type="EMBL" id="JACHJQ010000003">
    <property type="protein sequence ID" value="MBB4907210.1"/>
    <property type="molecule type" value="Genomic_DNA"/>
</dbReference>
<name>A0A7W7Q512_9PSEU</name>
<accession>A0A7W7Q512</accession>
<sequence>MTQFLTPVALDFLWESVAAGELPYPLEAKSHGETMDQRGLLRHRVFEDLRAQRLMDPQGRLAPHVEDWLTLLARGTHSVDAVFEGVSALSTGDGHRALLATQTGQGLSLRAIDPSAVVSSVVALLPPSRRGSEQSITIPAADLTAMAKGRPAGRTTTDRQVLKALSEQPKLRAGQLAVNTRNPMGGRTRSPVVSWFDTETGRYLTYTRKGVDGTDWITIAPADAATLRHHLGELLTKATPAAEGPHRR</sequence>
<comment type="similarity">
    <text evidence="2">Belongs to the EspG family.</text>
</comment>
<dbReference type="Proteomes" id="UP000520767">
    <property type="component" value="Unassembled WGS sequence"/>
</dbReference>
<dbReference type="AlphaFoldDB" id="A0A7W7Q512"/>